<accession>A0A1D1ZDD6</accession>
<evidence type="ECO:0000259" key="2">
    <source>
        <dbReference type="Pfam" id="PF02221"/>
    </source>
</evidence>
<feature type="non-terminal residue" evidence="3">
    <location>
        <position position="208"/>
    </location>
</feature>
<evidence type="ECO:0000256" key="1">
    <source>
        <dbReference type="SAM" id="MobiDB-lite"/>
    </source>
</evidence>
<protein>
    <recommendedName>
        <fullName evidence="2">MD-2-related lipid-recognition domain-containing protein</fullName>
    </recommendedName>
</protein>
<dbReference type="EMBL" id="GDJX01003026">
    <property type="protein sequence ID" value="JAT64910.1"/>
    <property type="molecule type" value="Transcribed_RNA"/>
</dbReference>
<feature type="domain" description="MD-2-related lipid-recognition" evidence="2">
    <location>
        <begin position="45"/>
        <end position="161"/>
    </location>
</feature>
<reference evidence="3" key="1">
    <citation type="submission" date="2015-07" db="EMBL/GenBank/DDBJ databases">
        <title>Transcriptome Assembly of Anthurium amnicola.</title>
        <authorList>
            <person name="Suzuki J."/>
        </authorList>
    </citation>
    <scope>NUCLEOTIDE SEQUENCE</scope>
</reference>
<sequence>NYTTIIVRKLSIIAMKRNLIFVVILLTTLSVVNAISIPLRKRDTTFGACASNIPQFNTATIVPGTPDAGNIANVSVSINNTPAAINTANIITDIQDNSGKSLTGYPMNSDLCTDYTGITCPVPAGSNVNMVIPVVIPSNGITDPYNIIINLTGNSIACSNGTVTGAGAAKGKAGKAGKAGKGGAKGGPGGGPGGGPAAPPGAGGPPGG</sequence>
<name>A0A1D1ZDD6_9ARAE</name>
<gene>
    <name evidence="3" type="ORF">g.18553</name>
</gene>
<dbReference type="Pfam" id="PF02221">
    <property type="entry name" value="E1_DerP2_DerF2"/>
    <property type="match status" value="1"/>
</dbReference>
<feature type="compositionally biased region" description="Gly residues" evidence="1">
    <location>
        <begin position="177"/>
        <end position="196"/>
    </location>
</feature>
<dbReference type="AlphaFoldDB" id="A0A1D1ZDD6"/>
<evidence type="ECO:0000313" key="3">
    <source>
        <dbReference type="EMBL" id="JAT64910.1"/>
    </source>
</evidence>
<proteinExistence type="predicted"/>
<organism evidence="3">
    <name type="scientific">Anthurium amnicola</name>
    <dbReference type="NCBI Taxonomy" id="1678845"/>
    <lineage>
        <taxon>Eukaryota</taxon>
        <taxon>Viridiplantae</taxon>
        <taxon>Streptophyta</taxon>
        <taxon>Embryophyta</taxon>
        <taxon>Tracheophyta</taxon>
        <taxon>Spermatophyta</taxon>
        <taxon>Magnoliopsida</taxon>
        <taxon>Liliopsida</taxon>
        <taxon>Araceae</taxon>
        <taxon>Pothoideae</taxon>
        <taxon>Potheae</taxon>
        <taxon>Anthurium</taxon>
    </lineage>
</organism>
<dbReference type="InterPro" id="IPR003172">
    <property type="entry name" value="ML_dom"/>
</dbReference>
<feature type="non-terminal residue" evidence="3">
    <location>
        <position position="1"/>
    </location>
</feature>
<feature type="compositionally biased region" description="Pro residues" evidence="1">
    <location>
        <begin position="197"/>
        <end position="208"/>
    </location>
</feature>
<feature type="region of interest" description="Disordered" evidence="1">
    <location>
        <begin position="167"/>
        <end position="208"/>
    </location>
</feature>